<protein>
    <submittedName>
        <fullName evidence="1">Uncharacterized protein</fullName>
    </submittedName>
</protein>
<evidence type="ECO:0000313" key="1">
    <source>
        <dbReference type="EMBL" id="OGL98371.1"/>
    </source>
</evidence>
<dbReference type="Proteomes" id="UP000176501">
    <property type="component" value="Unassembled WGS sequence"/>
</dbReference>
<comment type="caution">
    <text evidence="1">The sequence shown here is derived from an EMBL/GenBank/DDBJ whole genome shotgun (WGS) entry which is preliminary data.</text>
</comment>
<sequence length="1281" mass="132035">MGKRAITVAVAAATILWSVGISSFVAPLTARAASSGDLIKGTTLSTVYYYGSDGSRYAFPNEKTYFSWYSDFSDVETISDSALAAISLAGNVVYRPGTRWVKIQSDPKTYVVTPEGQIRWVESEDVATDLAGSDWNTMIDDVPDTFFVDYTVGTSLTDAGDAYNGALVDMDGTTYLVWDGEMREVSSAGFSANRFQTRNVLDGAGMDLSGLDAGSSITSSVSALVDTAQLGGVEVTGGLSISLASDTPASSTIPAGASSVAFAKLKLMASSGSADVSQMVFRLGGIGGVDNIDSAYLYEGSVRLTDGRSVNSSTRNTTFSGLDISLASGETSYVTVKADISSTPTGGDTANFSLVEADSVTSSATVSGSFPISGNTMTFSETAAGTVTIDKSGSIADPTIGEEEAEIAEFTITASGEDAWLEMITVNVDSAADHSDYMLLNGGDVISTGVQVNDLVTFELTDTLFIEEGNDERFNVTATIGGEANDNIKVAIEEKTDVVAVGGDYGFNLSVDIDDVTSASSAYDETGSTCASSADDCSFSTIQGGELTFAFNGPSASDIQIDGKDQVMMEFTLTSANWTEIQEMAVIFADSGEDDDDDDDTGLKQTDEDTNLSDLAIRKSTGSIWMGPEELSGGDSASDATQTITFTDDQILQAGESLDLMITVDVDSGATADQIYTAAIDMSAVVAEDANGDDLATTDIVPSSDITGKNMTLVDSSLTYSASTPPSDGTYVKGSTGVSVAGFNFDAGDAADVTLTDLTVNVTGDSDATYGAENDIDVGDHVSSCSLYDSQSGSLVDGPESPSDNSATADLEFQSFDWTVAAGETGKLLVKCNFSNTALDTTDAASDTYAFSIADDTDITAEDADGDDVDATLNGTDGSADNVDGSVTTITIAAEGSLTATVDGSTASSTIILGASTGISVSKFKFAATDEPYVVTKFVLANCVTSAVDANGTCGDAGDETDGTDGIAAAVKISYTNSAGATETKTGYLSGGAVTFSNLDLYVATTTTSTVTVSVDTASVSSTGAASGAQIQLNLDAETSGASEFEAVGQSSGETYTEADIDTYVLANDMVIRKTKPTISLASGSPSGAGIAGNSEVFRFNVAADSRGYVTLDKVSFQVSTSDADNDFNLCDDAAGDTNLEDATKWELYDLDDSSTKLDDAGDWTFLDSGVSDASEDCDAGAVLAWAVLDFTGSATTGSEEIGAGETKTYVLKVDTTGASASDDDSIRIDIPDEATVDASDAFTGSDADEMSIQWDDDAEGTNADGTYIKNLAVTGGSIQY</sequence>
<dbReference type="EMBL" id="MGFE01000020">
    <property type="protein sequence ID" value="OGL98371.1"/>
    <property type="molecule type" value="Genomic_DNA"/>
</dbReference>
<gene>
    <name evidence="1" type="ORF">A2304_01595</name>
</gene>
<accession>A0A1F7W6E3</accession>
<evidence type="ECO:0000313" key="2">
    <source>
        <dbReference type="Proteomes" id="UP000176501"/>
    </source>
</evidence>
<name>A0A1F7W6E3_9BACT</name>
<proteinExistence type="predicted"/>
<organism evidence="1 2">
    <name type="scientific">Candidatus Uhrbacteria bacterium RIFOXYB2_FULL_57_15</name>
    <dbReference type="NCBI Taxonomy" id="1802422"/>
    <lineage>
        <taxon>Bacteria</taxon>
        <taxon>Candidatus Uhriibacteriota</taxon>
    </lineage>
</organism>
<reference evidence="1 2" key="1">
    <citation type="journal article" date="2016" name="Nat. Commun.">
        <title>Thousands of microbial genomes shed light on interconnected biogeochemical processes in an aquifer system.</title>
        <authorList>
            <person name="Anantharaman K."/>
            <person name="Brown C.T."/>
            <person name="Hug L.A."/>
            <person name="Sharon I."/>
            <person name="Castelle C.J."/>
            <person name="Probst A.J."/>
            <person name="Thomas B.C."/>
            <person name="Singh A."/>
            <person name="Wilkins M.J."/>
            <person name="Karaoz U."/>
            <person name="Brodie E.L."/>
            <person name="Williams K.H."/>
            <person name="Hubbard S.S."/>
            <person name="Banfield J.F."/>
        </authorList>
    </citation>
    <scope>NUCLEOTIDE SEQUENCE [LARGE SCALE GENOMIC DNA]</scope>
</reference>